<keyword evidence="4 8" id="KW-0472">Membrane</keyword>
<sequence length="287" mass="31858">TSQVPQLIENFRNGNAEGISTAFLLTWLIGDIANLVGSIWANLLPTVIALALYYCFADFVLLSQVLYYNQQSRRRNAMEIESQYFHEQRNNVDTTAPSDPTQPLLPRRGSTGTQSITYRRQSASRRRDSLSALIEKKPSTRTMITRNLLAISGTCLAGILGWFIAWKIGAWKAQDGTPGNASPDIGAEILGYISAVLYLGARIPQIIQNHRKKSCEGLSMLFFMLSLLGNFSYGAGILFHSTERDYVIANLAWLIGSLGTMAEDGIIFCQFLIYRSEGEEDKDSAIV</sequence>
<feature type="transmembrane region" description="Helical" evidence="8">
    <location>
        <begin position="251"/>
        <end position="274"/>
    </location>
</feature>
<evidence type="ECO:0000256" key="5">
    <source>
        <dbReference type="ARBA" id="ARBA00038039"/>
    </source>
</evidence>
<dbReference type="OrthoDB" id="8048523at2759"/>
<keyword evidence="3 8" id="KW-1133">Transmembrane helix</keyword>
<name>A0A3N4M2Y1_9PEZI</name>
<comment type="similarity">
    <text evidence="5">Belongs to the laat-1 family.</text>
</comment>
<dbReference type="EMBL" id="ML121529">
    <property type="protein sequence ID" value="RPB28308.1"/>
    <property type="molecule type" value="Genomic_DNA"/>
</dbReference>
<evidence type="ECO:0000256" key="4">
    <source>
        <dbReference type="ARBA" id="ARBA00023136"/>
    </source>
</evidence>
<feature type="transmembrane region" description="Helical" evidence="8">
    <location>
        <begin position="147"/>
        <end position="165"/>
    </location>
</feature>
<evidence type="ECO:0000256" key="6">
    <source>
        <dbReference type="ARBA" id="ARBA00050768"/>
    </source>
</evidence>
<dbReference type="InterPro" id="IPR051415">
    <property type="entry name" value="LAAT-1"/>
</dbReference>
<evidence type="ECO:0000256" key="3">
    <source>
        <dbReference type="ARBA" id="ARBA00022989"/>
    </source>
</evidence>
<gene>
    <name evidence="9" type="ORF">L211DRAFT_777374</name>
</gene>
<protein>
    <submittedName>
        <fullName evidence="9">PQ-loop-domain-containing protein</fullName>
    </submittedName>
</protein>
<feature type="transmembrane region" description="Helical" evidence="8">
    <location>
        <begin position="21"/>
        <end position="41"/>
    </location>
</feature>
<dbReference type="Proteomes" id="UP000267821">
    <property type="component" value="Unassembled WGS sequence"/>
</dbReference>
<dbReference type="Gene3D" id="1.20.1280.290">
    <property type="match status" value="2"/>
</dbReference>
<dbReference type="PANTHER" id="PTHR16201">
    <property type="entry name" value="SEVEN TRANSMEMBRANE PROTEIN 1-RELATED"/>
    <property type="match status" value="1"/>
</dbReference>
<evidence type="ECO:0000313" key="9">
    <source>
        <dbReference type="EMBL" id="RPB28308.1"/>
    </source>
</evidence>
<dbReference type="GO" id="GO:0034486">
    <property type="term" value="P:vacuolar transmembrane transport"/>
    <property type="evidence" value="ECO:0007669"/>
    <property type="project" value="UniProtKB-ARBA"/>
</dbReference>
<evidence type="ECO:0000256" key="2">
    <source>
        <dbReference type="ARBA" id="ARBA00022692"/>
    </source>
</evidence>
<dbReference type="PANTHER" id="PTHR16201:SF44">
    <property type="entry name" value="SEVEN TRANSMEMBRANE PROTEIN 1"/>
    <property type="match status" value="1"/>
</dbReference>
<evidence type="ECO:0000256" key="8">
    <source>
        <dbReference type="SAM" id="Phobius"/>
    </source>
</evidence>
<dbReference type="FunFam" id="1.20.1280.290:FF:000012">
    <property type="entry name" value="Vacuolar membrane PQ loop repeat protein"/>
    <property type="match status" value="1"/>
</dbReference>
<feature type="region of interest" description="Disordered" evidence="7">
    <location>
        <begin position="89"/>
        <end position="124"/>
    </location>
</feature>
<dbReference type="AlphaFoldDB" id="A0A3N4M2Y1"/>
<evidence type="ECO:0000313" key="10">
    <source>
        <dbReference type="Proteomes" id="UP000267821"/>
    </source>
</evidence>
<dbReference type="GO" id="GO:0098852">
    <property type="term" value="C:lytic vacuole membrane"/>
    <property type="evidence" value="ECO:0007669"/>
    <property type="project" value="UniProtKB-ARBA"/>
</dbReference>
<keyword evidence="10" id="KW-1185">Reference proteome</keyword>
<dbReference type="SMART" id="SM00679">
    <property type="entry name" value="CTNS"/>
    <property type="match status" value="2"/>
</dbReference>
<comment type="subcellular location">
    <subcellularLocation>
        <location evidence="1">Membrane</location>
        <topology evidence="1">Multi-pass membrane protein</topology>
    </subcellularLocation>
</comment>
<feature type="transmembrane region" description="Helical" evidence="8">
    <location>
        <begin position="221"/>
        <end position="239"/>
    </location>
</feature>
<feature type="transmembrane region" description="Helical" evidence="8">
    <location>
        <begin position="185"/>
        <end position="201"/>
    </location>
</feature>
<dbReference type="FunFam" id="1.20.1280.290:FF:000009">
    <property type="entry name" value="PQ loop repeat family protein"/>
    <property type="match status" value="1"/>
</dbReference>
<feature type="compositionally biased region" description="Polar residues" evidence="7">
    <location>
        <begin position="91"/>
        <end position="101"/>
    </location>
</feature>
<accession>A0A3N4M2Y1</accession>
<keyword evidence="2 8" id="KW-0812">Transmembrane</keyword>
<feature type="non-terminal residue" evidence="9">
    <location>
        <position position="1"/>
    </location>
</feature>
<organism evidence="9 10">
    <name type="scientific">Terfezia boudieri ATCC MYA-4762</name>
    <dbReference type="NCBI Taxonomy" id="1051890"/>
    <lineage>
        <taxon>Eukaryota</taxon>
        <taxon>Fungi</taxon>
        <taxon>Dikarya</taxon>
        <taxon>Ascomycota</taxon>
        <taxon>Pezizomycotina</taxon>
        <taxon>Pezizomycetes</taxon>
        <taxon>Pezizales</taxon>
        <taxon>Pezizaceae</taxon>
        <taxon>Terfezia</taxon>
    </lineage>
</organism>
<dbReference type="GO" id="GO:0015174">
    <property type="term" value="F:basic amino acid transmembrane transporter activity"/>
    <property type="evidence" value="ECO:0007669"/>
    <property type="project" value="UniProtKB-ARBA"/>
</dbReference>
<dbReference type="InterPro" id="IPR006603">
    <property type="entry name" value="PQ-loop_rpt"/>
</dbReference>
<proteinExistence type="inferred from homology"/>
<dbReference type="InParanoid" id="A0A3N4M2Y1"/>
<reference evidence="9 10" key="1">
    <citation type="journal article" date="2018" name="Nat. Ecol. Evol.">
        <title>Pezizomycetes genomes reveal the molecular basis of ectomycorrhizal truffle lifestyle.</title>
        <authorList>
            <person name="Murat C."/>
            <person name="Payen T."/>
            <person name="Noel B."/>
            <person name="Kuo A."/>
            <person name="Morin E."/>
            <person name="Chen J."/>
            <person name="Kohler A."/>
            <person name="Krizsan K."/>
            <person name="Balestrini R."/>
            <person name="Da Silva C."/>
            <person name="Montanini B."/>
            <person name="Hainaut M."/>
            <person name="Levati E."/>
            <person name="Barry K.W."/>
            <person name="Belfiori B."/>
            <person name="Cichocki N."/>
            <person name="Clum A."/>
            <person name="Dockter R.B."/>
            <person name="Fauchery L."/>
            <person name="Guy J."/>
            <person name="Iotti M."/>
            <person name="Le Tacon F."/>
            <person name="Lindquist E.A."/>
            <person name="Lipzen A."/>
            <person name="Malagnac F."/>
            <person name="Mello A."/>
            <person name="Molinier V."/>
            <person name="Miyauchi S."/>
            <person name="Poulain J."/>
            <person name="Riccioni C."/>
            <person name="Rubini A."/>
            <person name="Sitrit Y."/>
            <person name="Splivallo R."/>
            <person name="Traeger S."/>
            <person name="Wang M."/>
            <person name="Zifcakova L."/>
            <person name="Wipf D."/>
            <person name="Zambonelli A."/>
            <person name="Paolocci F."/>
            <person name="Nowrousian M."/>
            <person name="Ottonello S."/>
            <person name="Baldrian P."/>
            <person name="Spatafora J.W."/>
            <person name="Henrissat B."/>
            <person name="Nagy L.G."/>
            <person name="Aury J.M."/>
            <person name="Wincker P."/>
            <person name="Grigoriev I.V."/>
            <person name="Bonfante P."/>
            <person name="Martin F.M."/>
        </authorList>
    </citation>
    <scope>NUCLEOTIDE SEQUENCE [LARGE SCALE GENOMIC DNA]</scope>
    <source>
        <strain evidence="9 10">ATCC MYA-4762</strain>
    </source>
</reference>
<evidence type="ECO:0000256" key="7">
    <source>
        <dbReference type="SAM" id="MobiDB-lite"/>
    </source>
</evidence>
<evidence type="ECO:0000256" key="1">
    <source>
        <dbReference type="ARBA" id="ARBA00004141"/>
    </source>
</evidence>
<feature type="transmembrane region" description="Helical" evidence="8">
    <location>
        <begin position="47"/>
        <end position="68"/>
    </location>
</feature>
<comment type="catalytic activity">
    <reaction evidence="6">
        <text>L-histidine(out) + L-arginine(in) = L-histidine(in) + L-arginine(out)</text>
        <dbReference type="Rhea" id="RHEA:71063"/>
        <dbReference type="ChEBI" id="CHEBI:32682"/>
        <dbReference type="ChEBI" id="CHEBI:57595"/>
    </reaction>
</comment>
<dbReference type="Pfam" id="PF04193">
    <property type="entry name" value="PQ-loop"/>
    <property type="match status" value="2"/>
</dbReference>